<accession>A0A8S5VA44</accession>
<evidence type="ECO:0000256" key="1">
    <source>
        <dbReference type="SAM" id="MobiDB-lite"/>
    </source>
</evidence>
<feature type="compositionally biased region" description="Basic and acidic residues" evidence="1">
    <location>
        <begin position="32"/>
        <end position="52"/>
    </location>
</feature>
<sequence>MSKRILVAMLSCVLVAGMTGCGFADGVKDGMKASQEESANDSKENDNKKAENETENQENASESEKSETGNPLLDAEVTVGDVMNGTKTEKLGEYAYVTVPLETMKKVTMEQYDEFCDQKVEDSGYNWVTIDFGNGSGLQFQGSTPSVATYGTLDNEECIEESKGTVMMTGENTYEYSENN</sequence>
<evidence type="ECO:0000313" key="2">
    <source>
        <dbReference type="EMBL" id="DAG03588.1"/>
    </source>
</evidence>
<dbReference type="PROSITE" id="PS51257">
    <property type="entry name" value="PROKAR_LIPOPROTEIN"/>
    <property type="match status" value="1"/>
</dbReference>
<dbReference type="GO" id="GO:0016853">
    <property type="term" value="F:isomerase activity"/>
    <property type="evidence" value="ECO:0007669"/>
    <property type="project" value="UniProtKB-KW"/>
</dbReference>
<name>A0A8S5VA44_9CAUD</name>
<reference evidence="2" key="1">
    <citation type="journal article" date="2021" name="Proc. Natl. Acad. Sci. U.S.A.">
        <title>A Catalog of Tens of Thousands of Viruses from Human Metagenomes Reveals Hidden Associations with Chronic Diseases.</title>
        <authorList>
            <person name="Tisza M.J."/>
            <person name="Buck C.B."/>
        </authorList>
    </citation>
    <scope>NUCLEOTIDE SEQUENCE</scope>
    <source>
        <strain evidence="2">CtVOP12</strain>
    </source>
</reference>
<keyword evidence="2" id="KW-0413">Isomerase</keyword>
<organism evidence="2">
    <name type="scientific">Siphoviridae sp. ctVOP12</name>
    <dbReference type="NCBI Taxonomy" id="2825531"/>
    <lineage>
        <taxon>Viruses</taxon>
        <taxon>Duplodnaviria</taxon>
        <taxon>Heunggongvirae</taxon>
        <taxon>Uroviricota</taxon>
        <taxon>Caudoviricetes</taxon>
    </lineage>
</organism>
<feature type="region of interest" description="Disordered" evidence="1">
    <location>
        <begin position="32"/>
        <end position="75"/>
    </location>
</feature>
<proteinExistence type="predicted"/>
<dbReference type="EMBL" id="BK016231">
    <property type="protein sequence ID" value="DAG03588.1"/>
    <property type="molecule type" value="Genomic_DNA"/>
</dbReference>
<protein>
    <submittedName>
        <fullName evidence="2">Putative peptidyl-prolyl cis-trans isomerase</fullName>
    </submittedName>
</protein>